<dbReference type="EMBL" id="SPRC01000006">
    <property type="protein sequence ID" value="TIB81650.1"/>
    <property type="molecule type" value="Genomic_DNA"/>
</dbReference>
<evidence type="ECO:0000313" key="16">
    <source>
        <dbReference type="Proteomes" id="UP000310685"/>
    </source>
</evidence>
<evidence type="ECO:0000313" key="6">
    <source>
        <dbReference type="EMBL" id="TIB81650.1"/>
    </source>
</evidence>
<evidence type="ECO:0000313" key="10">
    <source>
        <dbReference type="EMBL" id="TIC70271.1"/>
    </source>
</evidence>
<dbReference type="EMBL" id="SPRV01000005">
    <property type="protein sequence ID" value="TIC70808.1"/>
    <property type="molecule type" value="Genomic_DNA"/>
</dbReference>
<reference evidence="12 13" key="1">
    <citation type="submission" date="2019-03" db="EMBL/GenBank/DDBJ databases">
        <title>Sequencing 25 genomes of Wallemia mellicola.</title>
        <authorList>
            <person name="Gostincar C."/>
        </authorList>
    </citation>
    <scope>NUCLEOTIDE SEQUENCE [LARGE SCALE GENOMIC DNA]</scope>
    <source>
        <strain evidence="7 14">EXF-1262</strain>
        <strain evidence="10 15">EXF-1274</strain>
        <strain evidence="11 12">EXF-1277</strain>
        <strain evidence="6 16">EXF-6152</strain>
        <strain evidence="9 17">EXF-757</strain>
        <strain evidence="8 13">EXF-8738</strain>
    </source>
</reference>
<feature type="signal peptide" evidence="5">
    <location>
        <begin position="1"/>
        <end position="18"/>
    </location>
</feature>
<comment type="subcellular location">
    <subcellularLocation>
        <location evidence="1 5">Secreted</location>
        <location evidence="1 5">Cell wall</location>
    </subcellularLocation>
</comment>
<comment type="caution">
    <text evidence="8">The sequence shown here is derived from an EMBL/GenBank/DDBJ whole genome shotgun (WGS) entry which is preliminary data.</text>
</comment>
<evidence type="ECO:0000256" key="3">
    <source>
        <dbReference type="ARBA" id="ARBA00022525"/>
    </source>
</evidence>
<dbReference type="Proteomes" id="UP000307169">
    <property type="component" value="Unassembled WGS sequence"/>
</dbReference>
<evidence type="ECO:0000313" key="7">
    <source>
        <dbReference type="EMBL" id="TIC04141.1"/>
    </source>
</evidence>
<gene>
    <name evidence="9" type="ORF">E3Q01_00940</name>
    <name evidence="10" type="ORF">E3Q02_00596</name>
    <name evidence="11" type="ORF">E3Q03_00847</name>
    <name evidence="8" type="ORF">E3Q10_00475</name>
    <name evidence="7" type="ORF">E3Q17_00631</name>
    <name evidence="6" type="ORF">E3Q22_00935</name>
</gene>
<accession>A0A4T0LVD0</accession>
<dbReference type="InterPro" id="IPR001338">
    <property type="entry name" value="Class_I_Hydrophobin"/>
</dbReference>
<dbReference type="Proteomes" id="UP000309601">
    <property type="component" value="Unassembled WGS sequence"/>
</dbReference>
<evidence type="ECO:0000313" key="8">
    <source>
        <dbReference type="EMBL" id="TIC33877.1"/>
    </source>
</evidence>
<dbReference type="CDD" id="cd23507">
    <property type="entry name" value="hydrophobin_I"/>
    <property type="match status" value="1"/>
</dbReference>
<dbReference type="OrthoDB" id="4225815at2759"/>
<evidence type="ECO:0000313" key="11">
    <source>
        <dbReference type="EMBL" id="TIC70808.1"/>
    </source>
</evidence>
<evidence type="ECO:0000313" key="14">
    <source>
        <dbReference type="Proteomes" id="UP000307169"/>
    </source>
</evidence>
<dbReference type="Proteomes" id="UP000305362">
    <property type="component" value="Unassembled WGS sequence"/>
</dbReference>
<keyword evidence="2 5" id="KW-0134">Cell wall</keyword>
<name>A0A4T0LVD0_9BASI</name>
<dbReference type="GO" id="GO:0009277">
    <property type="term" value="C:fungal-type cell wall"/>
    <property type="evidence" value="ECO:0007669"/>
    <property type="project" value="InterPro"/>
</dbReference>
<evidence type="ECO:0000313" key="17">
    <source>
        <dbReference type="Proteomes" id="UP000310708"/>
    </source>
</evidence>
<comment type="similarity">
    <text evidence="5">Belongs to the fungal hydrophobin family.</text>
</comment>
<organism evidence="8 13">
    <name type="scientific">Wallemia mellicola</name>
    <dbReference type="NCBI Taxonomy" id="1708541"/>
    <lineage>
        <taxon>Eukaryota</taxon>
        <taxon>Fungi</taxon>
        <taxon>Dikarya</taxon>
        <taxon>Basidiomycota</taxon>
        <taxon>Wallemiomycotina</taxon>
        <taxon>Wallemiomycetes</taxon>
        <taxon>Wallemiales</taxon>
        <taxon>Wallemiaceae</taxon>
        <taxon>Wallemia</taxon>
    </lineage>
</organism>
<dbReference type="AlphaFoldDB" id="A0A4T0LVD0"/>
<evidence type="ECO:0000313" key="9">
    <source>
        <dbReference type="EMBL" id="TIC68228.1"/>
    </source>
</evidence>
<evidence type="ECO:0000256" key="5">
    <source>
        <dbReference type="RuleBase" id="RU365009"/>
    </source>
</evidence>
<evidence type="ECO:0000256" key="4">
    <source>
        <dbReference type="ARBA" id="ARBA00023157"/>
    </source>
</evidence>
<evidence type="ECO:0000256" key="2">
    <source>
        <dbReference type="ARBA" id="ARBA00022512"/>
    </source>
</evidence>
<sequence length="108" mass="11437">MYKTALLTLAATASLVVADDFKRTDGKGSCNVGDVKCCNILKDYEEATAEEKDLIGLNDVVGQLGIECSQIPIIGVALQDMCKVTPVCCENVEQNGLINLGCSPLSLI</sequence>
<evidence type="ECO:0000313" key="13">
    <source>
        <dbReference type="Proteomes" id="UP000305647"/>
    </source>
</evidence>
<dbReference type="EMBL" id="SPRH01000004">
    <property type="protein sequence ID" value="TIC04141.1"/>
    <property type="molecule type" value="Genomic_DNA"/>
</dbReference>
<evidence type="ECO:0000256" key="1">
    <source>
        <dbReference type="ARBA" id="ARBA00004191"/>
    </source>
</evidence>
<dbReference type="EMBL" id="SPRX01000008">
    <property type="protein sequence ID" value="TIC68228.1"/>
    <property type="molecule type" value="Genomic_DNA"/>
</dbReference>
<dbReference type="Pfam" id="PF01185">
    <property type="entry name" value="Hydrophobin"/>
    <property type="match status" value="1"/>
</dbReference>
<dbReference type="Proteomes" id="UP000310708">
    <property type="component" value="Unassembled WGS sequence"/>
</dbReference>
<dbReference type="EMBL" id="SPRO01000003">
    <property type="protein sequence ID" value="TIC33877.1"/>
    <property type="molecule type" value="Genomic_DNA"/>
</dbReference>
<protein>
    <recommendedName>
        <fullName evidence="5">Hydrophobin</fullName>
    </recommendedName>
</protein>
<dbReference type="Proteomes" id="UP000310685">
    <property type="component" value="Unassembled WGS sequence"/>
</dbReference>
<dbReference type="SMART" id="SM00075">
    <property type="entry name" value="HYDRO"/>
    <property type="match status" value="1"/>
</dbReference>
<dbReference type="GO" id="GO:0005199">
    <property type="term" value="F:structural constituent of cell wall"/>
    <property type="evidence" value="ECO:0007669"/>
    <property type="project" value="InterPro"/>
</dbReference>
<dbReference type="EMBL" id="SPRW01000004">
    <property type="protein sequence ID" value="TIC70271.1"/>
    <property type="molecule type" value="Genomic_DNA"/>
</dbReference>
<evidence type="ECO:0000313" key="15">
    <source>
        <dbReference type="Proteomes" id="UP000309601"/>
    </source>
</evidence>
<keyword evidence="3 5" id="KW-0964">Secreted</keyword>
<dbReference type="Proteomes" id="UP000305647">
    <property type="component" value="Unassembled WGS sequence"/>
</dbReference>
<feature type="chain" id="PRO_5044516359" description="Hydrophobin" evidence="5">
    <location>
        <begin position="19"/>
        <end position="108"/>
    </location>
</feature>
<keyword evidence="5" id="KW-0732">Signal</keyword>
<keyword evidence="4 5" id="KW-1015">Disulfide bond</keyword>
<evidence type="ECO:0000313" key="12">
    <source>
        <dbReference type="Proteomes" id="UP000305362"/>
    </source>
</evidence>
<proteinExistence type="inferred from homology"/>